<protein>
    <submittedName>
        <fullName evidence="3">Nucleotide-binding universal stress UspA family protein</fullName>
    </submittedName>
</protein>
<dbReference type="AlphaFoldDB" id="A0A841JQT7"/>
<evidence type="ECO:0000256" key="1">
    <source>
        <dbReference type="ARBA" id="ARBA00008791"/>
    </source>
</evidence>
<dbReference type="PANTHER" id="PTHR43010:SF1">
    <property type="entry name" value="USPA DOMAIN-CONTAINING PROTEIN"/>
    <property type="match status" value="1"/>
</dbReference>
<dbReference type="EMBL" id="JACHEK010000003">
    <property type="protein sequence ID" value="MBB6143752.1"/>
    <property type="molecule type" value="Genomic_DNA"/>
</dbReference>
<reference evidence="3 4" key="1">
    <citation type="submission" date="2020-08" db="EMBL/GenBank/DDBJ databases">
        <title>Genomic Encyclopedia of Type Strains, Phase IV (KMG-IV): sequencing the most valuable type-strain genomes for metagenomic binning, comparative biology and taxonomic classification.</title>
        <authorList>
            <person name="Goeker M."/>
        </authorList>
    </citation>
    <scope>NUCLEOTIDE SEQUENCE [LARGE SCALE GENOMIC DNA]</scope>
    <source>
        <strain evidence="3 4">DSM 103733</strain>
    </source>
</reference>
<dbReference type="InterPro" id="IPR006016">
    <property type="entry name" value="UspA"/>
</dbReference>
<dbReference type="InterPro" id="IPR051688">
    <property type="entry name" value="USP_A"/>
</dbReference>
<dbReference type="Proteomes" id="UP000538666">
    <property type="component" value="Unassembled WGS sequence"/>
</dbReference>
<evidence type="ECO:0000259" key="2">
    <source>
        <dbReference type="Pfam" id="PF00582"/>
    </source>
</evidence>
<dbReference type="Pfam" id="PF00582">
    <property type="entry name" value="Usp"/>
    <property type="match status" value="1"/>
</dbReference>
<comment type="caution">
    <text evidence="3">The sequence shown here is derived from an EMBL/GenBank/DDBJ whole genome shotgun (WGS) entry which is preliminary data.</text>
</comment>
<keyword evidence="4" id="KW-1185">Reference proteome</keyword>
<accession>A0A841JQT7</accession>
<dbReference type="PRINTS" id="PR01438">
    <property type="entry name" value="UNVRSLSTRESS"/>
</dbReference>
<dbReference type="RefSeq" id="WP_082125324.1">
    <property type="nucleotide sequence ID" value="NZ_JACHEK010000003.1"/>
</dbReference>
<comment type="similarity">
    <text evidence="1">Belongs to the universal stress protein A family.</text>
</comment>
<proteinExistence type="inferred from homology"/>
<feature type="domain" description="UspA" evidence="2">
    <location>
        <begin position="2"/>
        <end position="139"/>
    </location>
</feature>
<dbReference type="InterPro" id="IPR006015">
    <property type="entry name" value="Universal_stress_UspA"/>
</dbReference>
<evidence type="ECO:0000313" key="4">
    <source>
        <dbReference type="Proteomes" id="UP000538666"/>
    </source>
</evidence>
<dbReference type="OrthoDB" id="112877at2"/>
<dbReference type="Gene3D" id="3.40.50.620">
    <property type="entry name" value="HUPs"/>
    <property type="match status" value="1"/>
</dbReference>
<dbReference type="InterPro" id="IPR014729">
    <property type="entry name" value="Rossmann-like_a/b/a_fold"/>
</dbReference>
<dbReference type="SUPFAM" id="SSF52402">
    <property type="entry name" value="Adenine nucleotide alpha hydrolases-like"/>
    <property type="match status" value="1"/>
</dbReference>
<name>A0A841JQT7_9BACT</name>
<sequence>MRILVGVDESKVAGDILRAIVAQFRTENTEILVLHVLEPVGPTPLQMDPGYAPELEGQRKPAHALVERIAKGLQSAGFKADTAVELGDIREGIINYAERWRADLIVIGSHGQRGVLRFLLGSVAESVARHAKCSVEIVRTLQTRLT</sequence>
<organism evidence="3 4">
    <name type="scientific">Silvibacterium bohemicum</name>
    <dbReference type="NCBI Taxonomy" id="1577686"/>
    <lineage>
        <taxon>Bacteria</taxon>
        <taxon>Pseudomonadati</taxon>
        <taxon>Acidobacteriota</taxon>
        <taxon>Terriglobia</taxon>
        <taxon>Terriglobales</taxon>
        <taxon>Acidobacteriaceae</taxon>
        <taxon>Silvibacterium</taxon>
    </lineage>
</organism>
<gene>
    <name evidence="3" type="ORF">HNQ77_001701</name>
</gene>
<dbReference type="CDD" id="cd00293">
    <property type="entry name" value="USP-like"/>
    <property type="match status" value="1"/>
</dbReference>
<dbReference type="PANTHER" id="PTHR43010">
    <property type="entry name" value="UNIVERSAL STRESS PROTEIN SLR1230"/>
    <property type="match status" value="1"/>
</dbReference>
<evidence type="ECO:0000313" key="3">
    <source>
        <dbReference type="EMBL" id="MBB6143752.1"/>
    </source>
</evidence>